<organism evidence="1 2">
    <name type="scientific">Desulfovibrio gilichinskyi</name>
    <dbReference type="NCBI Taxonomy" id="1519643"/>
    <lineage>
        <taxon>Bacteria</taxon>
        <taxon>Pseudomonadati</taxon>
        <taxon>Thermodesulfobacteriota</taxon>
        <taxon>Desulfovibrionia</taxon>
        <taxon>Desulfovibrionales</taxon>
        <taxon>Desulfovibrionaceae</taxon>
        <taxon>Desulfovibrio</taxon>
    </lineage>
</organism>
<dbReference type="OrthoDB" id="5459426at2"/>
<gene>
    <name evidence="1" type="ORF">SAMN06295933_0644</name>
</gene>
<accession>A0A1X7CBY4</accession>
<evidence type="ECO:0000313" key="2">
    <source>
        <dbReference type="Proteomes" id="UP000192906"/>
    </source>
</evidence>
<sequence length="111" mass="12976">MRNYLLEDIYEEDLKKITDALKELEFTGGLDGIFYIPVPDSLLQDEQKEHLGECGPYFMALEVLENELKLELLVRARNKLRCSCVCYATPEQRNHMLDYLDNFINDLEVSL</sequence>
<keyword evidence="2" id="KW-1185">Reference proteome</keyword>
<dbReference type="RefSeq" id="WP_085098161.1">
    <property type="nucleotide sequence ID" value="NZ_FWZU01000001.1"/>
</dbReference>
<dbReference type="AlphaFoldDB" id="A0A1X7CBY4"/>
<dbReference type="Proteomes" id="UP000192906">
    <property type="component" value="Unassembled WGS sequence"/>
</dbReference>
<evidence type="ECO:0000313" key="1">
    <source>
        <dbReference type="EMBL" id="SME93734.1"/>
    </source>
</evidence>
<name>A0A1X7CBY4_9BACT</name>
<reference evidence="2" key="1">
    <citation type="submission" date="2017-04" db="EMBL/GenBank/DDBJ databases">
        <authorList>
            <person name="Varghese N."/>
            <person name="Submissions S."/>
        </authorList>
    </citation>
    <scope>NUCLEOTIDE SEQUENCE [LARGE SCALE GENOMIC DNA]</scope>
    <source>
        <strain evidence="2">K3S</strain>
    </source>
</reference>
<protein>
    <submittedName>
        <fullName evidence="1">Uncharacterized protein</fullName>
    </submittedName>
</protein>
<dbReference type="EMBL" id="FWZU01000001">
    <property type="protein sequence ID" value="SME93734.1"/>
    <property type="molecule type" value="Genomic_DNA"/>
</dbReference>
<proteinExistence type="predicted"/>
<dbReference type="STRING" id="1519643.SAMN06295933_0644"/>